<gene>
    <name evidence="1" type="ORF">MSL71_50590</name>
</gene>
<dbReference type="Proteomes" id="UP000507962">
    <property type="component" value="Unassembled WGS sequence"/>
</dbReference>
<sequence>MDKSHDMDDTTLLSRRFHALMDTCQRLINELDPACPENDGERSARLSGGRKAYTVHASNPLDEGRQQALIKVMDDALKQVEKLAADPSPRPGATRPSEYCRTKQVFTSEELHFLEETLRTCHPASDKGLRSDR</sequence>
<dbReference type="EMBL" id="CAADHO010000016">
    <property type="protein sequence ID" value="VFQ47360.1"/>
    <property type="molecule type" value="Genomic_DNA"/>
</dbReference>
<name>A0A4U8YTQ2_9BACT</name>
<evidence type="ECO:0000313" key="2">
    <source>
        <dbReference type="Proteomes" id="UP000507962"/>
    </source>
</evidence>
<accession>A0A4U8YTQ2</accession>
<evidence type="ECO:0000313" key="1">
    <source>
        <dbReference type="EMBL" id="VFQ47360.1"/>
    </source>
</evidence>
<proteinExistence type="predicted"/>
<dbReference type="AlphaFoldDB" id="A0A4U8YTQ2"/>
<keyword evidence="2" id="KW-1185">Reference proteome</keyword>
<reference evidence="1 2" key="1">
    <citation type="submission" date="2019-03" db="EMBL/GenBank/DDBJ databases">
        <authorList>
            <person name="Nijsse B."/>
        </authorList>
    </citation>
    <scope>NUCLEOTIDE SEQUENCE [LARGE SCALE GENOMIC DNA]</scope>
    <source>
        <strain evidence="1">Desulfoluna butyratoxydans MSL71</strain>
    </source>
</reference>
<organism evidence="1 2">
    <name type="scientific">Desulfoluna butyratoxydans</name>
    <dbReference type="NCBI Taxonomy" id="231438"/>
    <lineage>
        <taxon>Bacteria</taxon>
        <taxon>Pseudomonadati</taxon>
        <taxon>Thermodesulfobacteriota</taxon>
        <taxon>Desulfobacteria</taxon>
        <taxon>Desulfobacterales</taxon>
        <taxon>Desulfolunaceae</taxon>
        <taxon>Desulfoluna</taxon>
    </lineage>
</organism>
<protein>
    <submittedName>
        <fullName evidence="1">Uncharacterized protein</fullName>
    </submittedName>
</protein>